<keyword evidence="3" id="KW-1133">Transmembrane helix</keyword>
<name>A0A7S0B7B8_9DINO</name>
<dbReference type="Gene3D" id="2.80.10.50">
    <property type="match status" value="1"/>
</dbReference>
<feature type="coiled-coil region" evidence="1">
    <location>
        <begin position="391"/>
        <end position="436"/>
    </location>
</feature>
<feature type="compositionally biased region" description="Pro residues" evidence="2">
    <location>
        <begin position="288"/>
        <end position="304"/>
    </location>
</feature>
<evidence type="ECO:0000256" key="1">
    <source>
        <dbReference type="SAM" id="Coils"/>
    </source>
</evidence>
<gene>
    <name evidence="5" type="ORF">PBAH0796_LOCUS28383</name>
</gene>
<keyword evidence="3" id="KW-0472">Membrane</keyword>
<protein>
    <recommendedName>
        <fullName evidence="4">Ricin B lectin domain-containing protein</fullName>
    </recommendedName>
</protein>
<dbReference type="SMART" id="SM00458">
    <property type="entry name" value="RICIN"/>
    <property type="match status" value="1"/>
</dbReference>
<feature type="domain" description="Ricin B lectin" evidence="4">
    <location>
        <begin position="100"/>
        <end position="223"/>
    </location>
</feature>
<sequence length="605" mass="66240">MPSLSDLQMEAVQASSLEAICHGGVLDDGYCHFADWRRALLCKASSKACLVRVFCMMAAILLFGGGVRVATTRSPGRIRSLSVNLGASHRTLELVEAGTPGQWGRLKDKAGKCLDFGGERVHLWECQEENKNQLWRYDDATHHIIAHQRSPDTITSKCLDAGTEIRIADCMDGSDVQAWTLNDNGSISVHKAGEVAMCLDTKDFWPRAWPCDEASQYQKWSSERVVQATRPPPLLPSTTPKQLPTSAPPPPTLTSTHRPVSSTSPPLKRAPTPAPAPTPTSTRKPVSLPSPPPKSLPAPAPAPTSTPVRTSAALPSTASKEGLPSTSTLARKSMGSTAGPLRSQSRDFLVFGLVIGLCLVSLACMVVGFWSWRSSREDHLEGYNTVNTEDMALLKQQVEATETTVNAARLDQDLLQQQLAEEMDELTIQMKETQESLARGWSAGDAIADEDLDMEWERIREEMCTEECRQNSVRLPSGEHGHAEALNNKLPRSQSSWFDSALVSLTQMSADIRLAAKPTVTLPALACSKAEIEAQIQELQRRMAQAEADAREAAKSSRTDPRAKAHALQCLRQRGHYKLLQERLQSVHCQILQAETLQARVGKQP</sequence>
<dbReference type="Pfam" id="PF00652">
    <property type="entry name" value="Ricin_B_lectin"/>
    <property type="match status" value="1"/>
</dbReference>
<evidence type="ECO:0000313" key="5">
    <source>
        <dbReference type="EMBL" id="CAD8384695.1"/>
    </source>
</evidence>
<feature type="transmembrane region" description="Helical" evidence="3">
    <location>
        <begin position="50"/>
        <end position="70"/>
    </location>
</feature>
<evidence type="ECO:0000256" key="2">
    <source>
        <dbReference type="SAM" id="MobiDB-lite"/>
    </source>
</evidence>
<feature type="compositionally biased region" description="Polar residues" evidence="2">
    <location>
        <begin position="314"/>
        <end position="336"/>
    </location>
</feature>
<proteinExistence type="predicted"/>
<dbReference type="AlphaFoldDB" id="A0A7S0B7B8"/>
<organism evidence="5">
    <name type="scientific">Pyrodinium bahamense</name>
    <dbReference type="NCBI Taxonomy" id="73915"/>
    <lineage>
        <taxon>Eukaryota</taxon>
        <taxon>Sar</taxon>
        <taxon>Alveolata</taxon>
        <taxon>Dinophyceae</taxon>
        <taxon>Gonyaulacales</taxon>
        <taxon>Pyrocystaceae</taxon>
        <taxon>Pyrodinium</taxon>
    </lineage>
</organism>
<reference evidence="5" key="1">
    <citation type="submission" date="2021-01" db="EMBL/GenBank/DDBJ databases">
        <authorList>
            <person name="Corre E."/>
            <person name="Pelletier E."/>
            <person name="Niang G."/>
            <person name="Scheremetjew M."/>
            <person name="Finn R."/>
            <person name="Kale V."/>
            <person name="Holt S."/>
            <person name="Cochrane G."/>
            <person name="Meng A."/>
            <person name="Brown T."/>
            <person name="Cohen L."/>
        </authorList>
    </citation>
    <scope>NUCLEOTIDE SEQUENCE</scope>
    <source>
        <strain evidence="5">Pbaha01</strain>
    </source>
</reference>
<evidence type="ECO:0000256" key="3">
    <source>
        <dbReference type="SAM" id="Phobius"/>
    </source>
</evidence>
<accession>A0A7S0B7B8</accession>
<dbReference type="InterPro" id="IPR035992">
    <property type="entry name" value="Ricin_B-like_lectins"/>
</dbReference>
<feature type="coiled-coil region" evidence="1">
    <location>
        <begin position="522"/>
        <end position="556"/>
    </location>
</feature>
<feature type="transmembrane region" description="Helical" evidence="3">
    <location>
        <begin position="348"/>
        <end position="372"/>
    </location>
</feature>
<keyword evidence="1" id="KW-0175">Coiled coil</keyword>
<dbReference type="SUPFAM" id="SSF50370">
    <property type="entry name" value="Ricin B-like lectins"/>
    <property type="match status" value="1"/>
</dbReference>
<feature type="compositionally biased region" description="Low complexity" evidence="2">
    <location>
        <begin position="236"/>
        <end position="245"/>
    </location>
</feature>
<feature type="region of interest" description="Disordered" evidence="2">
    <location>
        <begin position="222"/>
        <end position="341"/>
    </location>
</feature>
<evidence type="ECO:0000259" key="4">
    <source>
        <dbReference type="SMART" id="SM00458"/>
    </source>
</evidence>
<dbReference type="InterPro" id="IPR000772">
    <property type="entry name" value="Ricin_B_lectin"/>
</dbReference>
<dbReference type="EMBL" id="HBEG01046673">
    <property type="protein sequence ID" value="CAD8384695.1"/>
    <property type="molecule type" value="Transcribed_RNA"/>
</dbReference>
<keyword evidence="3" id="KW-0812">Transmembrane</keyword>
<dbReference type="PROSITE" id="PS50231">
    <property type="entry name" value="RICIN_B_LECTIN"/>
    <property type="match status" value="1"/>
</dbReference>